<dbReference type="EMBL" id="CP000839">
    <property type="protein sequence ID" value="ABW32121.1"/>
    <property type="molecule type" value="Genomic_DNA"/>
</dbReference>
<keyword evidence="2" id="KW-1185">Reference proteome</keyword>
<evidence type="ECO:0000313" key="1">
    <source>
        <dbReference type="EMBL" id="ABW32121.1"/>
    </source>
</evidence>
<dbReference type="GO" id="GO:0006313">
    <property type="term" value="P:DNA transposition"/>
    <property type="evidence" value="ECO:0007669"/>
    <property type="project" value="InterPro"/>
</dbReference>
<dbReference type="Pfam" id="PF03400">
    <property type="entry name" value="DDE_Tnp_IS1"/>
    <property type="match status" value="1"/>
</dbReference>
<dbReference type="GO" id="GO:0004803">
    <property type="term" value="F:transposase activity"/>
    <property type="evidence" value="ECO:0007669"/>
    <property type="project" value="InterPro"/>
</dbReference>
<dbReference type="GO" id="GO:0003677">
    <property type="term" value="F:DNA binding"/>
    <property type="evidence" value="ECO:0007669"/>
    <property type="project" value="InterPro"/>
</dbReference>
<dbReference type="KEGG" id="amr:AM1_B0403"/>
<dbReference type="InterPro" id="IPR005063">
    <property type="entry name" value="Transposase_27"/>
</dbReference>
<gene>
    <name evidence="1" type="ordered locus">AM1_B0403</name>
</gene>
<accession>A8ZLU4</accession>
<reference evidence="1 2" key="1">
    <citation type="journal article" date="2008" name="Proc. Natl. Acad. Sci. U.S.A.">
        <title>Niche adaptation and genome expansion in the chlorophyll d-producing cyanobacterium Acaryochloris marina.</title>
        <authorList>
            <person name="Swingley W.D."/>
            <person name="Chen M."/>
            <person name="Cheung P.C."/>
            <person name="Conrad A.L."/>
            <person name="Dejesa L.C."/>
            <person name="Hao J."/>
            <person name="Honchak B.M."/>
            <person name="Karbach L.E."/>
            <person name="Kurdoglu A."/>
            <person name="Lahiri S."/>
            <person name="Mastrian S.D."/>
            <person name="Miyashita H."/>
            <person name="Page L."/>
            <person name="Ramakrishna P."/>
            <person name="Satoh S."/>
            <person name="Sattley W.M."/>
            <person name="Shimada Y."/>
            <person name="Taylor H.L."/>
            <person name="Tomo T."/>
            <person name="Tsuchiya T."/>
            <person name="Wang Z.T."/>
            <person name="Raymond J."/>
            <person name="Mimuro M."/>
            <person name="Blankenship R.E."/>
            <person name="Touchman J.W."/>
        </authorList>
    </citation>
    <scope>NUCLEOTIDE SEQUENCE [LARGE SCALE GENOMIC DNA]</scope>
    <source>
        <strain evidence="2">MBIC 11017</strain>
        <plasmid evidence="2">Plasmid pREB2</plasmid>
    </source>
</reference>
<organism evidence="1 2">
    <name type="scientific">Acaryochloris marina (strain MBIC 11017)</name>
    <dbReference type="NCBI Taxonomy" id="329726"/>
    <lineage>
        <taxon>Bacteria</taxon>
        <taxon>Bacillati</taxon>
        <taxon>Cyanobacteriota</taxon>
        <taxon>Cyanophyceae</taxon>
        <taxon>Acaryochloridales</taxon>
        <taxon>Acaryochloridaceae</taxon>
        <taxon>Acaryochloris</taxon>
    </lineage>
</organism>
<protein>
    <recommendedName>
        <fullName evidence="3">Transposase</fullName>
    </recommendedName>
</protein>
<dbReference type="AlphaFoldDB" id="A8ZLU4"/>
<name>A8ZLU4_ACAM1</name>
<evidence type="ECO:0008006" key="3">
    <source>
        <dbReference type="Google" id="ProtNLM"/>
    </source>
</evidence>
<keyword evidence="1" id="KW-0614">Plasmid</keyword>
<dbReference type="HOGENOM" id="CLU_076276_2_3_3"/>
<sequence length="87" mass="10177">MPGVYRQCAVAYTDFWDAYGCVFFPKQGHQPVGKETGQTCYIERFNCTLRQRVSRLVRKTLSFSKKLENHIGAIWMFVHHYNASLQD</sequence>
<dbReference type="Proteomes" id="UP000000268">
    <property type="component" value="Plasmid pREB2"/>
</dbReference>
<geneLocation type="plasmid" evidence="1 2">
    <name>pREB2</name>
</geneLocation>
<evidence type="ECO:0000313" key="2">
    <source>
        <dbReference type="Proteomes" id="UP000000268"/>
    </source>
</evidence>
<proteinExistence type="predicted"/>